<dbReference type="PROSITE" id="PS50075">
    <property type="entry name" value="CARRIER"/>
    <property type="match status" value="1"/>
</dbReference>
<dbReference type="Pfam" id="PF00501">
    <property type="entry name" value="AMP-binding"/>
    <property type="match status" value="1"/>
</dbReference>
<evidence type="ECO:0000256" key="4">
    <source>
        <dbReference type="ARBA" id="ARBA00029454"/>
    </source>
</evidence>
<evidence type="ECO:0000259" key="5">
    <source>
        <dbReference type="PROSITE" id="PS50075"/>
    </source>
</evidence>
<dbReference type="SUPFAM" id="SSF47336">
    <property type="entry name" value="ACP-like"/>
    <property type="match status" value="1"/>
</dbReference>
<sequence>MLAYLQYTSGSTGKPKGVMIEHGSLATVLSHIGKRLRLNLHSRSLQFASYAFDASILEIMATLYHGGCVCVPDEITRSGDIVSFMQRTSVNWAFFTPSFITLLEPSSCPKLQTVVVGGEPITSECVKRWANRVHLVNAFGPAETTIVCSTCVVPSSATRFSSIGTSVACATWIVDEENHDRLLPIGATGELVIEGPILARGYFNDNEKTASSFVTGRGFHPGRPAPRLYKTGDLVQYESDGSLVYKGRKDDQIKIRGQRLELAEVEHHIMRHPRVKQTAVLFPSAGALKNKLVAVFSLVGARHVSRQEACLQPLHGKAKHDAMEVVNEVHDYLIEAVPTFMVPNNWFAVEAIPLNISGKIDRKNAKQWLEAMAPGQQETSIRFRLEINQSDLVVSEPDKLRLQRVWANVLNLPPDQISANSTFQDAGGDSITAMQVLSKSRQEGYSFDLSDLLQGRKTLAQLAQMISCTEKPNIQVAERYGEAFDLSPIQRLYFGADPEGKLQFNQSILLSPVTKIDHSDLRMAMEALVGQHSMLRCRFGQNDGKWFQIIDPVAEGLSHLASERVSSYQEARELDRVSQRRIDPIRGPVFVADLVCFPDVSMPFQAWVKEQAIFCKTLPPPANLLPYEVISADLLSWGLNESDLVYGNLQKEKFALKADASLQIIHYTTRLLGCDFADILLSALALSFLKTFPDRPLPAIFNEGHGREPWSPALDCSRTVGWFTTISPLAVKLSPNAAPVDAVFQFHRARKTLSRNGFDYSSSRFLNPKGIKAFENHIVADILFNYEGLYQQLERTDSLFKLHAHSGDDSDISPLMPRFAVFDISASVQNKEIKLSWAFPANISIKPRIMSWITNCFHVLNEYAVLPESLSKRLVAQSTVDVDLPVSIKVEHLFPGSPIQNAMLAAQRTAQDCYVPCIRFKVTSSLELITLCRLAKAWELVQARHSILRTFFELSDSRERYNQNVLAYPDSRTLTTIQGKDQCRDVGNFIRRCRQRHQPPHEFVIESVSPKEAVCSWTISHALIDQVSMEIIWRDLSLAYSGKLPHTSADPYGAVGFKALQSNDLNAAGFWESYLDGVRKCYIQTVVTNHDEPRKNITIPTRAWCNLELDAFSQKCQVSISTLFRLAWALVLRKNLLRNDVVFGFIVSGRDLHIDNVYEVVGPLMDILPCRVKLDCPKLSIKEMLHELQSNLIKSLSYRDSALTALAASSKSDRPTVCMFDTALNYRNQGIKPVNGSPNILDIDIVSYSDPYDYAIVVEIDRHAENTEIGLTYWTDLISSNDAVNLCSDFSSIVSSLIANDEGVLEDVTPFA</sequence>
<feature type="domain" description="Carrier" evidence="5">
    <location>
        <begin position="396"/>
        <end position="470"/>
    </location>
</feature>
<dbReference type="Pfam" id="PF00668">
    <property type="entry name" value="Condensation"/>
    <property type="match status" value="1"/>
</dbReference>
<comment type="similarity">
    <text evidence="4">Belongs to the NRP synthetase family.</text>
</comment>
<dbReference type="Gene3D" id="3.30.559.30">
    <property type="entry name" value="Nonribosomal peptide synthetase, condensation domain"/>
    <property type="match status" value="2"/>
</dbReference>
<dbReference type="PANTHER" id="PTHR45398:SF1">
    <property type="entry name" value="ENZYME, PUTATIVE (JCVI)-RELATED"/>
    <property type="match status" value="1"/>
</dbReference>
<dbReference type="FunFam" id="3.30.559.30:FF:000002">
    <property type="entry name" value="Nonribosomal peptide synthase Pes1"/>
    <property type="match status" value="1"/>
</dbReference>
<dbReference type="EMBL" id="CP120631">
    <property type="protein sequence ID" value="WEW61343.1"/>
    <property type="molecule type" value="Genomic_DNA"/>
</dbReference>
<dbReference type="PANTHER" id="PTHR45398">
    <property type="match status" value="1"/>
</dbReference>
<dbReference type="CDD" id="cd19542">
    <property type="entry name" value="CT_NRPS-like"/>
    <property type="match status" value="1"/>
</dbReference>
<evidence type="ECO:0000313" key="7">
    <source>
        <dbReference type="Proteomes" id="UP001219355"/>
    </source>
</evidence>
<keyword evidence="7" id="KW-1185">Reference proteome</keyword>
<dbReference type="Gene3D" id="3.40.50.12780">
    <property type="entry name" value="N-terminal domain of ligase-like"/>
    <property type="match status" value="1"/>
</dbReference>
<dbReference type="PROSITE" id="PS00455">
    <property type="entry name" value="AMP_BINDING"/>
    <property type="match status" value="1"/>
</dbReference>
<keyword evidence="3" id="KW-0436">Ligase</keyword>
<dbReference type="Gene3D" id="1.10.1200.10">
    <property type="entry name" value="ACP-like"/>
    <property type="match status" value="1"/>
</dbReference>
<proteinExistence type="inferred from homology"/>
<dbReference type="Proteomes" id="UP001219355">
    <property type="component" value="Chromosome 5"/>
</dbReference>
<evidence type="ECO:0000256" key="2">
    <source>
        <dbReference type="ARBA" id="ARBA00022553"/>
    </source>
</evidence>
<dbReference type="FunFam" id="3.30.300.30:FF:000015">
    <property type="entry name" value="Nonribosomal peptide synthase SidD"/>
    <property type="match status" value="1"/>
</dbReference>
<dbReference type="InterPro" id="IPR020845">
    <property type="entry name" value="AMP-binding_CS"/>
</dbReference>
<gene>
    <name evidence="6" type="ORF">PRK78_006833</name>
</gene>
<dbReference type="Gene3D" id="3.30.559.10">
    <property type="entry name" value="Chloramphenicol acetyltransferase-like domain"/>
    <property type="match status" value="2"/>
</dbReference>
<dbReference type="Pfam" id="PF00550">
    <property type="entry name" value="PP-binding"/>
    <property type="match status" value="1"/>
</dbReference>
<dbReference type="InterPro" id="IPR000873">
    <property type="entry name" value="AMP-dep_synth/lig_dom"/>
</dbReference>
<dbReference type="CDD" id="cd05918">
    <property type="entry name" value="A_NRPS_SidN3_like"/>
    <property type="match status" value="1"/>
</dbReference>
<dbReference type="SUPFAM" id="SSF52777">
    <property type="entry name" value="CoA-dependent acyltransferases"/>
    <property type="match status" value="4"/>
</dbReference>
<dbReference type="GO" id="GO:0016874">
    <property type="term" value="F:ligase activity"/>
    <property type="evidence" value="ECO:0007669"/>
    <property type="project" value="UniProtKB-KW"/>
</dbReference>
<reference evidence="6" key="1">
    <citation type="submission" date="2023-03" db="EMBL/GenBank/DDBJ databases">
        <title>Emydomyces testavorans Genome Sequence.</title>
        <authorList>
            <person name="Hoyer L."/>
        </authorList>
    </citation>
    <scope>NUCLEOTIDE SEQUENCE</scope>
    <source>
        <strain evidence="6">16-2883</strain>
    </source>
</reference>
<keyword evidence="2" id="KW-0597">Phosphoprotein</keyword>
<dbReference type="InterPro" id="IPR001242">
    <property type="entry name" value="Condensation_dom"/>
</dbReference>
<name>A0AAF0DN84_9EURO</name>
<dbReference type="SUPFAM" id="SSF56801">
    <property type="entry name" value="Acetyl-CoA synthetase-like"/>
    <property type="match status" value="1"/>
</dbReference>
<dbReference type="InterPro" id="IPR036736">
    <property type="entry name" value="ACP-like_sf"/>
</dbReference>
<evidence type="ECO:0000256" key="3">
    <source>
        <dbReference type="ARBA" id="ARBA00022598"/>
    </source>
</evidence>
<dbReference type="Gene3D" id="3.30.300.30">
    <property type="match status" value="1"/>
</dbReference>
<dbReference type="InterPro" id="IPR023213">
    <property type="entry name" value="CAT-like_dom_sf"/>
</dbReference>
<evidence type="ECO:0000313" key="6">
    <source>
        <dbReference type="EMBL" id="WEW61343.1"/>
    </source>
</evidence>
<dbReference type="InterPro" id="IPR045851">
    <property type="entry name" value="AMP-bd_C_sf"/>
</dbReference>
<organism evidence="6 7">
    <name type="scientific">Emydomyces testavorans</name>
    <dbReference type="NCBI Taxonomy" id="2070801"/>
    <lineage>
        <taxon>Eukaryota</taxon>
        <taxon>Fungi</taxon>
        <taxon>Dikarya</taxon>
        <taxon>Ascomycota</taxon>
        <taxon>Pezizomycotina</taxon>
        <taxon>Eurotiomycetes</taxon>
        <taxon>Eurotiomycetidae</taxon>
        <taxon>Onygenales</taxon>
        <taxon>Nannizziopsiaceae</taxon>
        <taxon>Emydomyces</taxon>
    </lineage>
</organism>
<evidence type="ECO:0000256" key="1">
    <source>
        <dbReference type="ARBA" id="ARBA00022450"/>
    </source>
</evidence>
<dbReference type="InterPro" id="IPR009081">
    <property type="entry name" value="PP-bd_ACP"/>
</dbReference>
<dbReference type="InterPro" id="IPR042099">
    <property type="entry name" value="ANL_N_sf"/>
</dbReference>
<keyword evidence="1" id="KW-0596">Phosphopantetheine</keyword>
<protein>
    <recommendedName>
        <fullName evidence="5">Carrier domain-containing protein</fullName>
    </recommendedName>
</protein>
<accession>A0AAF0DN84</accession>